<evidence type="ECO:0000256" key="9">
    <source>
        <dbReference type="ARBA" id="ARBA00049308"/>
    </source>
</evidence>
<dbReference type="PROSITE" id="PS00107">
    <property type="entry name" value="PROTEIN_KINASE_ATP"/>
    <property type="match status" value="1"/>
</dbReference>
<feature type="region of interest" description="Disordered" evidence="12">
    <location>
        <begin position="201"/>
        <end position="220"/>
    </location>
</feature>
<evidence type="ECO:0000256" key="11">
    <source>
        <dbReference type="PROSITE-ProRule" id="PRU10141"/>
    </source>
</evidence>
<dbReference type="Proteomes" id="UP000785679">
    <property type="component" value="Unassembled WGS sequence"/>
</dbReference>
<feature type="region of interest" description="Disordered" evidence="12">
    <location>
        <begin position="260"/>
        <end position="298"/>
    </location>
</feature>
<name>A0A8J8T7E3_HALGN</name>
<feature type="compositionally biased region" description="Polar residues" evidence="12">
    <location>
        <begin position="260"/>
        <end position="273"/>
    </location>
</feature>
<evidence type="ECO:0000256" key="1">
    <source>
        <dbReference type="ARBA" id="ARBA00008867"/>
    </source>
</evidence>
<keyword evidence="6" id="KW-0418">Kinase</keyword>
<feature type="region of interest" description="Disordered" evidence="12">
    <location>
        <begin position="366"/>
        <end position="386"/>
    </location>
</feature>
<feature type="binding site" evidence="11">
    <location>
        <position position="651"/>
    </location>
    <ligand>
        <name>ATP</name>
        <dbReference type="ChEBI" id="CHEBI:30616"/>
    </ligand>
</feature>
<dbReference type="OrthoDB" id="9332038at2759"/>
<dbReference type="AlphaFoldDB" id="A0A8J8T7E3"/>
<comment type="catalytic activity">
    <reaction evidence="8">
        <text>L-seryl-[protein] + ATP = O-phospho-L-seryl-[protein] + ADP + H(+)</text>
        <dbReference type="Rhea" id="RHEA:17989"/>
        <dbReference type="Rhea" id="RHEA-COMP:9863"/>
        <dbReference type="Rhea" id="RHEA-COMP:11604"/>
        <dbReference type="ChEBI" id="CHEBI:15378"/>
        <dbReference type="ChEBI" id="CHEBI:29999"/>
        <dbReference type="ChEBI" id="CHEBI:30616"/>
        <dbReference type="ChEBI" id="CHEBI:83421"/>
        <dbReference type="ChEBI" id="CHEBI:456216"/>
        <dbReference type="EC" id="2.7.12.1"/>
    </reaction>
</comment>
<comment type="catalytic activity">
    <reaction evidence="10">
        <text>L-tyrosyl-[protein] + ATP = O-phospho-L-tyrosyl-[protein] + ADP + H(+)</text>
        <dbReference type="Rhea" id="RHEA:10596"/>
        <dbReference type="Rhea" id="RHEA-COMP:10136"/>
        <dbReference type="Rhea" id="RHEA-COMP:20101"/>
        <dbReference type="ChEBI" id="CHEBI:15378"/>
        <dbReference type="ChEBI" id="CHEBI:30616"/>
        <dbReference type="ChEBI" id="CHEBI:46858"/>
        <dbReference type="ChEBI" id="CHEBI:61978"/>
        <dbReference type="ChEBI" id="CHEBI:456216"/>
        <dbReference type="EC" id="2.7.12.1"/>
    </reaction>
</comment>
<dbReference type="InterPro" id="IPR017441">
    <property type="entry name" value="Protein_kinase_ATP_BS"/>
</dbReference>
<dbReference type="SUPFAM" id="SSF56112">
    <property type="entry name" value="Protein kinase-like (PK-like)"/>
    <property type="match status" value="1"/>
</dbReference>
<evidence type="ECO:0000256" key="6">
    <source>
        <dbReference type="ARBA" id="ARBA00022777"/>
    </source>
</evidence>
<evidence type="ECO:0000256" key="12">
    <source>
        <dbReference type="SAM" id="MobiDB-lite"/>
    </source>
</evidence>
<feature type="compositionally biased region" description="Polar residues" evidence="12">
    <location>
        <begin position="37"/>
        <end position="47"/>
    </location>
</feature>
<feature type="compositionally biased region" description="Polar residues" evidence="12">
    <location>
        <begin position="487"/>
        <end position="505"/>
    </location>
</feature>
<dbReference type="Pfam" id="PF00069">
    <property type="entry name" value="Pkinase"/>
    <property type="match status" value="1"/>
</dbReference>
<feature type="region of interest" description="Disordered" evidence="12">
    <location>
        <begin position="453"/>
        <end position="534"/>
    </location>
</feature>
<feature type="compositionally biased region" description="Polar residues" evidence="12">
    <location>
        <begin position="974"/>
        <end position="998"/>
    </location>
</feature>
<dbReference type="GO" id="GO:0005856">
    <property type="term" value="C:cytoskeleton"/>
    <property type="evidence" value="ECO:0007669"/>
    <property type="project" value="TreeGrafter"/>
</dbReference>
<dbReference type="InterPro" id="IPR008271">
    <property type="entry name" value="Ser/Thr_kinase_AS"/>
</dbReference>
<feature type="domain" description="Protein kinase" evidence="13">
    <location>
        <begin position="622"/>
        <end position="922"/>
    </location>
</feature>
<gene>
    <name evidence="14" type="ORF">FGO68_gene4230</name>
</gene>
<dbReference type="EMBL" id="RRYP01002166">
    <property type="protein sequence ID" value="TNV85084.1"/>
    <property type="molecule type" value="Genomic_DNA"/>
</dbReference>
<evidence type="ECO:0000256" key="7">
    <source>
        <dbReference type="ARBA" id="ARBA00022840"/>
    </source>
</evidence>
<evidence type="ECO:0000256" key="10">
    <source>
        <dbReference type="ARBA" id="ARBA00051680"/>
    </source>
</evidence>
<reference evidence="14" key="1">
    <citation type="submission" date="2019-06" db="EMBL/GenBank/DDBJ databases">
        <authorList>
            <person name="Zheng W."/>
        </authorList>
    </citation>
    <scope>NUCLEOTIDE SEQUENCE</scope>
    <source>
        <strain evidence="14">QDHG01</strain>
    </source>
</reference>
<organism evidence="14 15">
    <name type="scientific">Halteria grandinella</name>
    <dbReference type="NCBI Taxonomy" id="5974"/>
    <lineage>
        <taxon>Eukaryota</taxon>
        <taxon>Sar</taxon>
        <taxon>Alveolata</taxon>
        <taxon>Ciliophora</taxon>
        <taxon>Intramacronucleata</taxon>
        <taxon>Spirotrichea</taxon>
        <taxon>Stichotrichia</taxon>
        <taxon>Sporadotrichida</taxon>
        <taxon>Halteriidae</taxon>
        <taxon>Halteria</taxon>
    </lineage>
</organism>
<dbReference type="GO" id="GO:0005524">
    <property type="term" value="F:ATP binding"/>
    <property type="evidence" value="ECO:0007669"/>
    <property type="project" value="UniProtKB-UniRule"/>
</dbReference>
<dbReference type="InterPro" id="IPR050494">
    <property type="entry name" value="Ser_Thr_dual-spec_kinase"/>
</dbReference>
<dbReference type="GO" id="GO:0004712">
    <property type="term" value="F:protein serine/threonine/tyrosine kinase activity"/>
    <property type="evidence" value="ECO:0007669"/>
    <property type="project" value="UniProtKB-EC"/>
</dbReference>
<feature type="compositionally biased region" description="Low complexity" evidence="12">
    <location>
        <begin position="954"/>
        <end position="967"/>
    </location>
</feature>
<keyword evidence="15" id="KW-1185">Reference proteome</keyword>
<evidence type="ECO:0000256" key="3">
    <source>
        <dbReference type="ARBA" id="ARBA00022527"/>
    </source>
</evidence>
<dbReference type="PANTHER" id="PTHR24058:SF22">
    <property type="entry name" value="DUAL SPECIFICITY TYROSINE-PHOSPHORYLATION-REGULATED KINASE 4"/>
    <property type="match status" value="1"/>
</dbReference>
<feature type="compositionally biased region" description="Low complexity" evidence="12">
    <location>
        <begin position="48"/>
        <end position="58"/>
    </location>
</feature>
<dbReference type="Gene3D" id="3.30.10.30">
    <property type="entry name" value="DYRK"/>
    <property type="match status" value="1"/>
</dbReference>
<feature type="compositionally biased region" description="Low complexity" evidence="12">
    <location>
        <begin position="227"/>
        <end position="237"/>
    </location>
</feature>
<sequence>MNNHPHLSGGGYALHHPNTASAGLLSPSNNHHSHHSTTFYGNSPYANQQQSSYHMQQQPDGVLRSHRVQAAPTQPATGKAKKSLIHFRGTLKNNFFTNNGQGGQAEYVMYDGSGLGGTAVLGPPIDQQYLHYGPESARQLSYQGRGAAGQQQPMPQTARRNKRGQLLSFDGNVIPQQVQIQKPPGSGSQTRYQNTIDAGNISTGSAQSYTNHSSGTMITPRGTNYIQQQQQQPPQTQGSVTNRKSMRGLERYGQVVAAQKTTSYSKQRAQKNQPPLMVSKDQQQQQQSVSLQRASKQYKAPPQLLLDPSITQQLFNQQQQQYAPYTGGKIVPVLNNNGSQSTRHTRQISQNNPQELFQIYSARNGNPQQQQQPQAYGSSQPATSRKELKFSYSKENLDSTLNSNNLLNNNNTASTVHPSVSQNQINYQNAAQMVQQAIPTTSAGQRRRNFALANPAQPVNRTVNVPQQQPAAQDQQQQLQPQNSQQLYTASSQPATDTSNSQNTTISASSIATKPPPTTAKKTSIIPEAPERDELTVQEMSEVRDTGIKYPLTAQQALKQYSGHFLTELEQGEIAEFEEVYYLAADEHKIHATKAERIVNNGYDDADGYYRISKNDQIGFRFQIIEQIGKGAFGQVLKCVDHKTKQLVAMKLVKNQKKYYYQAAVEAKLLLLIKENDPEGKECVIKIQDYFVFRNHLCMTFDLFSLNLYEFIKMYDYAGFQEGLIRRFAIQLMSGLKYMKTLGIIHCDLKPENILLKQKDKSGIVIADFGSGTLDEEIVYTYIQSRFYRAPEIMLGVFPYTQAIDMWSMGCIMIELFTGFPLFPGTNEREQLQLIIDVIGMVPNNVLQISQRKHLFSQFKDNAVPAPFEVLTQHQKEERLKYIMVKLRDVPDDSFVNFISMCLEWDPSKRLTPEQGLRHEWILKGLPPNVLLQHQKVQNIANNELPMSARTKLSQPGPVQQPPSGGSKSIKKLPSTNTNYNIANQPANSNGSMTQRAPPVQQQVMSANPIYSPRGRQQPQPPTQPSLMNEDSINNGSAGGAQAQPGQNQVGGNGKTINHKQLLRRLIAK</sequence>
<comment type="caution">
    <text evidence="14">The sequence shown here is derived from an EMBL/GenBank/DDBJ whole genome shotgun (WGS) entry which is preliminary data.</text>
</comment>
<dbReference type="PROSITE" id="PS00108">
    <property type="entry name" value="PROTEIN_KINASE_ST"/>
    <property type="match status" value="1"/>
</dbReference>
<feature type="region of interest" description="Disordered" evidence="12">
    <location>
        <begin position="1"/>
        <end position="82"/>
    </location>
</feature>
<evidence type="ECO:0000256" key="4">
    <source>
        <dbReference type="ARBA" id="ARBA00022679"/>
    </source>
</evidence>
<keyword evidence="7 11" id="KW-0067">ATP-binding</keyword>
<keyword evidence="5 11" id="KW-0547">Nucleotide-binding</keyword>
<feature type="region of interest" description="Disordered" evidence="12">
    <location>
        <begin position="950"/>
        <end position="998"/>
    </location>
</feature>
<comment type="similarity">
    <text evidence="1">Belongs to the protein kinase superfamily. CMGC Ser/Thr protein kinase family. MNB/DYRK subfamily.</text>
</comment>
<proteinExistence type="inferred from homology"/>
<dbReference type="Gene3D" id="1.10.510.10">
    <property type="entry name" value="Transferase(Phosphotransferase) domain 1"/>
    <property type="match status" value="1"/>
</dbReference>
<comment type="catalytic activity">
    <reaction evidence="9">
        <text>L-threonyl-[protein] + ATP = O-phospho-L-threonyl-[protein] + ADP + H(+)</text>
        <dbReference type="Rhea" id="RHEA:46608"/>
        <dbReference type="Rhea" id="RHEA-COMP:11060"/>
        <dbReference type="Rhea" id="RHEA-COMP:11605"/>
        <dbReference type="ChEBI" id="CHEBI:15378"/>
        <dbReference type="ChEBI" id="CHEBI:30013"/>
        <dbReference type="ChEBI" id="CHEBI:30616"/>
        <dbReference type="ChEBI" id="CHEBI:61977"/>
        <dbReference type="ChEBI" id="CHEBI:456216"/>
        <dbReference type="EC" id="2.7.12.1"/>
    </reaction>
</comment>
<dbReference type="PANTHER" id="PTHR24058">
    <property type="entry name" value="DUAL SPECIFICITY PROTEIN KINASE"/>
    <property type="match status" value="1"/>
</dbReference>
<evidence type="ECO:0000313" key="15">
    <source>
        <dbReference type="Proteomes" id="UP000785679"/>
    </source>
</evidence>
<dbReference type="EC" id="2.7.12.1" evidence="2"/>
<evidence type="ECO:0000256" key="2">
    <source>
        <dbReference type="ARBA" id="ARBA00013203"/>
    </source>
</evidence>
<feature type="compositionally biased region" description="Low complexity" evidence="12">
    <location>
        <begin position="466"/>
        <end position="486"/>
    </location>
</feature>
<dbReference type="InterPro" id="IPR000719">
    <property type="entry name" value="Prot_kinase_dom"/>
</dbReference>
<feature type="region of interest" description="Disordered" evidence="12">
    <location>
        <begin position="226"/>
        <end position="248"/>
    </location>
</feature>
<evidence type="ECO:0000259" key="13">
    <source>
        <dbReference type="PROSITE" id="PS50011"/>
    </source>
</evidence>
<dbReference type="GO" id="GO:0004674">
    <property type="term" value="F:protein serine/threonine kinase activity"/>
    <property type="evidence" value="ECO:0007669"/>
    <property type="project" value="UniProtKB-KW"/>
</dbReference>
<keyword evidence="3" id="KW-0723">Serine/threonine-protein kinase</keyword>
<evidence type="ECO:0000313" key="14">
    <source>
        <dbReference type="EMBL" id="TNV85084.1"/>
    </source>
</evidence>
<dbReference type="CDD" id="cd14210">
    <property type="entry name" value="PKc_DYRK"/>
    <property type="match status" value="1"/>
</dbReference>
<evidence type="ECO:0000256" key="5">
    <source>
        <dbReference type="ARBA" id="ARBA00022741"/>
    </source>
</evidence>
<dbReference type="PROSITE" id="PS50011">
    <property type="entry name" value="PROTEIN_KINASE_DOM"/>
    <property type="match status" value="1"/>
</dbReference>
<evidence type="ECO:0000256" key="8">
    <source>
        <dbReference type="ARBA" id="ARBA00049003"/>
    </source>
</evidence>
<dbReference type="Gene3D" id="3.30.200.20">
    <property type="entry name" value="Phosphorylase Kinase, domain 1"/>
    <property type="match status" value="1"/>
</dbReference>
<feature type="region of interest" description="Disordered" evidence="12">
    <location>
        <begin position="1010"/>
        <end position="1058"/>
    </location>
</feature>
<protein>
    <recommendedName>
        <fullName evidence="2">dual-specificity kinase</fullName>
        <ecNumber evidence="2">2.7.12.1</ecNumber>
    </recommendedName>
</protein>
<accession>A0A8J8T7E3</accession>
<dbReference type="SMART" id="SM00220">
    <property type="entry name" value="S_TKc"/>
    <property type="match status" value="1"/>
</dbReference>
<dbReference type="InterPro" id="IPR042521">
    <property type="entry name" value="DYRK"/>
</dbReference>
<keyword evidence="4" id="KW-0808">Transferase</keyword>
<feature type="compositionally biased region" description="Low complexity" evidence="12">
    <location>
        <begin position="506"/>
        <end position="527"/>
    </location>
</feature>
<feature type="compositionally biased region" description="Low complexity" evidence="12">
    <location>
        <begin position="1034"/>
        <end position="1048"/>
    </location>
</feature>
<dbReference type="InterPro" id="IPR011009">
    <property type="entry name" value="Kinase-like_dom_sf"/>
</dbReference>
<dbReference type="GO" id="GO:0005737">
    <property type="term" value="C:cytoplasm"/>
    <property type="evidence" value="ECO:0007669"/>
    <property type="project" value="TreeGrafter"/>
</dbReference>